<dbReference type="EMBL" id="CAJVPP010001902">
    <property type="protein sequence ID" value="CAG8578114.1"/>
    <property type="molecule type" value="Genomic_DNA"/>
</dbReference>
<gene>
    <name evidence="1" type="ORF">FMOSSE_LOCUS7808</name>
</gene>
<comment type="caution">
    <text evidence="1">The sequence shown here is derived from an EMBL/GenBank/DDBJ whole genome shotgun (WGS) entry which is preliminary data.</text>
</comment>
<keyword evidence="2" id="KW-1185">Reference proteome</keyword>
<protein>
    <submittedName>
        <fullName evidence="1">7654_t:CDS:1</fullName>
    </submittedName>
</protein>
<accession>A0A9N9G3T6</accession>
<evidence type="ECO:0000313" key="1">
    <source>
        <dbReference type="EMBL" id="CAG8578114.1"/>
    </source>
</evidence>
<organism evidence="1 2">
    <name type="scientific">Funneliformis mosseae</name>
    <name type="common">Endomycorrhizal fungus</name>
    <name type="synonym">Glomus mosseae</name>
    <dbReference type="NCBI Taxonomy" id="27381"/>
    <lineage>
        <taxon>Eukaryota</taxon>
        <taxon>Fungi</taxon>
        <taxon>Fungi incertae sedis</taxon>
        <taxon>Mucoromycota</taxon>
        <taxon>Glomeromycotina</taxon>
        <taxon>Glomeromycetes</taxon>
        <taxon>Glomerales</taxon>
        <taxon>Glomeraceae</taxon>
        <taxon>Funneliformis</taxon>
    </lineage>
</organism>
<dbReference type="AlphaFoldDB" id="A0A9N9G3T6"/>
<dbReference type="Proteomes" id="UP000789375">
    <property type="component" value="Unassembled WGS sequence"/>
</dbReference>
<name>A0A9N9G3T6_FUNMO</name>
<reference evidence="1" key="1">
    <citation type="submission" date="2021-06" db="EMBL/GenBank/DDBJ databases">
        <authorList>
            <person name="Kallberg Y."/>
            <person name="Tangrot J."/>
            <person name="Rosling A."/>
        </authorList>
    </citation>
    <scope>NUCLEOTIDE SEQUENCE</scope>
    <source>
        <strain evidence="1">87-6 pot B 2015</strain>
    </source>
</reference>
<evidence type="ECO:0000313" key="2">
    <source>
        <dbReference type="Proteomes" id="UP000789375"/>
    </source>
</evidence>
<sequence>MNNVSKFAFAFPPECIRLITLNLKDDKKSLHSCLLTSRDWCRETVDLLWSRPFYFIYACKETSFLPTKSLEIINTSCHCSTKKRQIQVAKLLRIYLQCLIFKYNEELLKREVIQMRVRITMFNYVKFLNVLDLNELYIAVKDWEKSLDTEMLKSISLDTQFILHLSHDKNYCLSLIKDIKQPDSSYLNTYQHLVYLNNLIDIDLPKSPKLNQNLVNLSELEVVQANMVLTSTSDKFAAIREANQVASLIKFQHHLVHLELFDINDEEFWEVVMDSVIESQSNSLNVLIFNNVTICSINVLFHLVPLQNLKELRFDKCIFKTSSAIQPKEKEHHNWKDLRFPKLKYLEIDFTDDTKDDSKELSSILLKSLRI</sequence>
<proteinExistence type="predicted"/>